<feature type="compositionally biased region" description="Basic and acidic residues" evidence="1">
    <location>
        <begin position="1148"/>
        <end position="1162"/>
    </location>
</feature>
<keyword evidence="2" id="KW-1133">Transmembrane helix</keyword>
<evidence type="ECO:0000256" key="1">
    <source>
        <dbReference type="SAM" id="MobiDB-lite"/>
    </source>
</evidence>
<reference evidence="3 4" key="1">
    <citation type="submission" date="2019-02" db="EMBL/GenBank/DDBJ databases">
        <title>Deep-cultivation of Planctomycetes and their phenomic and genomic characterization uncovers novel biology.</title>
        <authorList>
            <person name="Wiegand S."/>
            <person name="Jogler M."/>
            <person name="Boedeker C."/>
            <person name="Pinto D."/>
            <person name="Vollmers J."/>
            <person name="Rivas-Marin E."/>
            <person name="Kohn T."/>
            <person name="Peeters S.H."/>
            <person name="Heuer A."/>
            <person name="Rast P."/>
            <person name="Oberbeckmann S."/>
            <person name="Bunk B."/>
            <person name="Jeske O."/>
            <person name="Meyerdierks A."/>
            <person name="Storesund J.E."/>
            <person name="Kallscheuer N."/>
            <person name="Luecker S."/>
            <person name="Lage O.M."/>
            <person name="Pohl T."/>
            <person name="Merkel B.J."/>
            <person name="Hornburger P."/>
            <person name="Mueller R.-W."/>
            <person name="Bruemmer F."/>
            <person name="Labrenz M."/>
            <person name="Spormann A.M."/>
            <person name="Op Den Camp H."/>
            <person name="Overmann J."/>
            <person name="Amann R."/>
            <person name="Jetten M.S.M."/>
            <person name="Mascher T."/>
            <person name="Medema M.H."/>
            <person name="Devos D.P."/>
            <person name="Kaster A.-K."/>
            <person name="Ovreas L."/>
            <person name="Rohde M."/>
            <person name="Galperin M.Y."/>
            <person name="Jogler C."/>
        </authorList>
    </citation>
    <scope>NUCLEOTIDE SEQUENCE [LARGE SCALE GENOMIC DNA]</scope>
    <source>
        <strain evidence="3 4">Pan54</strain>
    </source>
</reference>
<dbReference type="EMBL" id="SJPG01000001">
    <property type="protein sequence ID" value="TWT59856.1"/>
    <property type="molecule type" value="Genomic_DNA"/>
</dbReference>
<keyword evidence="4" id="KW-1185">Reference proteome</keyword>
<name>A0A5C5XA15_9PLAN</name>
<feature type="region of interest" description="Disordered" evidence="1">
    <location>
        <begin position="1040"/>
        <end position="1066"/>
    </location>
</feature>
<keyword evidence="2" id="KW-0472">Membrane</keyword>
<feature type="region of interest" description="Disordered" evidence="1">
    <location>
        <begin position="1111"/>
        <end position="1218"/>
    </location>
</feature>
<organism evidence="3 4">
    <name type="scientific">Rubinisphaera italica</name>
    <dbReference type="NCBI Taxonomy" id="2527969"/>
    <lineage>
        <taxon>Bacteria</taxon>
        <taxon>Pseudomonadati</taxon>
        <taxon>Planctomycetota</taxon>
        <taxon>Planctomycetia</taxon>
        <taxon>Planctomycetales</taxon>
        <taxon>Planctomycetaceae</taxon>
        <taxon>Rubinisphaera</taxon>
    </lineage>
</organism>
<sequence>MTHCWHFCTKLNGSISSAMSHYGRMISSRLPGIIFLLTLNVIFINSSTAGEPYLKFLEGLRERQYYDTAMQYLQTLEERPDVPQEIKQILPYERALTLLASSGYVQSPEAQTEQLDQAQAFLEKFLKDSPKHELAPRANTELANIMLGKARVLIWQSHSPSNVENRAKFQQDARALIGTARKIFQNANDSYKTLWESFGVFIPEDEKEKRAQRETVEGLFMRAQLDLASCTYEEAQTYDKGSDKYLETLRKASLEFEDLHTKYRSQYAGLFARTMQGKCFEEQDDIRKAIGIYDELLSHPGKSAGLQRLQSQVRHFRLICLNHETRKDYQLVIMEADEWLKANRAFARSTTGLGIRWEMAQAQEKLAMDRTTVESDRTRLLRQALENAREINKYAGPYKDVSNSMIQRVLVALDREPGDPKDFDSAFGTANSLLEQIGKLREQLKAAEKTGNKEEIANVEGELQAVLSETERLYRLALNLVTPTTDISQINATRYRLAYMFYLQRKSFETAVVGDYVASRAMNSDPTMALDGAYLAMAGLMQAVNDAPKDQKKDILNMMVDTCERIATNWPNSDRATDARMEMGRIYRLYEEPLEAAKWYSEVPDTVPQYATAQLEAGQAYWNAYLNAIVKESSEATPQELKEWQNQAAKYLASGIEARQKGLPENRESPPELVRAKVSLSQIEIMRGNDAKAVEYLTVEPHSVVKAVAVEEGKPRPKEESNVKSTNFASFAYQQLLRAYIGTKQLDKAEEARTQLEKVAGQSGGEALTAVYVELGRELQNELERLRKQGDQQRLADVRSGFESFLTTLFNRKSGQNYSSLIWIAETYFGLAEGTSEEPQKAKQYYSSASKTYQEIINRGKNDTKFIDPARLMGVRLRLVNCQIEEGDFTSAEENVKIILADNPKALDAQIAAADVYQAWGNADREPEKFLIAVRGKEADGASIWGWGNIGKRLLMIIDGGAAPPEYIERNREVQYHLAESRVQYADFASDLKASEEQLMRAKADIVTFARLSPDLVDTPWWDKFDELYRKVQTNLGQAAVPLEKPDPGSLLAKGNKSGSNYDSGEANAIPVVVDAPPPKPPEPKSQLSNYILMGVVGLFGLGIIGYTMKSSKKSTRRSTAEMVATMPKTIEEPRRKTKPAAPASADPPRKSKSTEQQRPVDPKVAAQRAAAKKAAAQQKADPAAGKKRPAGEQPRKRKLTPEEVAKRKARKRPPSAE</sequence>
<dbReference type="InterPro" id="IPR011990">
    <property type="entry name" value="TPR-like_helical_dom_sf"/>
</dbReference>
<evidence type="ECO:0008006" key="5">
    <source>
        <dbReference type="Google" id="ProtNLM"/>
    </source>
</evidence>
<dbReference type="Proteomes" id="UP000316095">
    <property type="component" value="Unassembled WGS sequence"/>
</dbReference>
<feature type="compositionally biased region" description="Basic residues" evidence="1">
    <location>
        <begin position="1208"/>
        <end position="1218"/>
    </location>
</feature>
<dbReference type="AlphaFoldDB" id="A0A5C5XA15"/>
<comment type="caution">
    <text evidence="3">The sequence shown here is derived from an EMBL/GenBank/DDBJ whole genome shotgun (WGS) entry which is preliminary data.</text>
</comment>
<feature type="compositionally biased region" description="Basic and acidic residues" evidence="1">
    <location>
        <begin position="1190"/>
        <end position="1207"/>
    </location>
</feature>
<evidence type="ECO:0000256" key="2">
    <source>
        <dbReference type="SAM" id="Phobius"/>
    </source>
</evidence>
<keyword evidence="2" id="KW-0812">Transmembrane</keyword>
<evidence type="ECO:0000313" key="4">
    <source>
        <dbReference type="Proteomes" id="UP000316095"/>
    </source>
</evidence>
<feature type="compositionally biased region" description="Low complexity" evidence="1">
    <location>
        <begin position="1164"/>
        <end position="1184"/>
    </location>
</feature>
<gene>
    <name evidence="3" type="ORF">Pan54_05670</name>
</gene>
<dbReference type="Gene3D" id="1.25.40.10">
    <property type="entry name" value="Tetratricopeptide repeat domain"/>
    <property type="match status" value="1"/>
</dbReference>
<protein>
    <recommendedName>
        <fullName evidence="5">Tetratricopeptide repeat protein</fullName>
    </recommendedName>
</protein>
<accession>A0A5C5XA15</accession>
<evidence type="ECO:0000313" key="3">
    <source>
        <dbReference type="EMBL" id="TWT59856.1"/>
    </source>
</evidence>
<proteinExistence type="predicted"/>
<feature type="transmembrane region" description="Helical" evidence="2">
    <location>
        <begin position="1088"/>
        <end position="1109"/>
    </location>
</feature>